<feature type="domain" description="HTH cro/C1-type" evidence="1">
    <location>
        <begin position="14"/>
        <end position="67"/>
    </location>
</feature>
<protein>
    <submittedName>
        <fullName evidence="2">Transcriptional regulator</fullName>
    </submittedName>
</protein>
<dbReference type="EMBL" id="CP015108">
    <property type="protein sequence ID" value="ARF12835.1"/>
    <property type="molecule type" value="Genomic_DNA"/>
</dbReference>
<evidence type="ECO:0000313" key="2">
    <source>
        <dbReference type="EMBL" id="ARF12835.1"/>
    </source>
</evidence>
<keyword evidence="3" id="KW-1185">Reference proteome</keyword>
<evidence type="ECO:0000313" key="3">
    <source>
        <dbReference type="Proteomes" id="UP000192486"/>
    </source>
</evidence>
<dbReference type="SUPFAM" id="SSF47413">
    <property type="entry name" value="lambda repressor-like DNA-binding domains"/>
    <property type="match status" value="1"/>
</dbReference>
<dbReference type="RefSeq" id="WP_029053781.1">
    <property type="nucleotide sequence ID" value="NZ_CP015108.1"/>
</dbReference>
<sequence length="151" mass="17283">MNKQTVMDLVSPRLKLIRTEMNYTQDQMAEIIGISKKTLVQLEKGRQEIGWATAVVVCALFRESALLRSVMGEDPIELAEMAVHAEIHSRETAASASINWWTEMGQWQQYKLQQHTAGGHYRIIGADHKRLFSTGDREKALAEFKKYMDML</sequence>
<organism evidence="2 3">
    <name type="scientific">Sporosarcina ureae</name>
    <dbReference type="NCBI Taxonomy" id="1571"/>
    <lineage>
        <taxon>Bacteria</taxon>
        <taxon>Bacillati</taxon>
        <taxon>Bacillota</taxon>
        <taxon>Bacilli</taxon>
        <taxon>Bacillales</taxon>
        <taxon>Caryophanaceae</taxon>
        <taxon>Sporosarcina</taxon>
    </lineage>
</organism>
<dbReference type="Proteomes" id="UP000192486">
    <property type="component" value="Chromosome"/>
</dbReference>
<accession>A0ABM6JRV9</accession>
<dbReference type="InterPro" id="IPR001387">
    <property type="entry name" value="Cro/C1-type_HTH"/>
</dbReference>
<proteinExistence type="predicted"/>
<dbReference type="PROSITE" id="PS50943">
    <property type="entry name" value="HTH_CROC1"/>
    <property type="match status" value="1"/>
</dbReference>
<dbReference type="CDD" id="cd00093">
    <property type="entry name" value="HTH_XRE"/>
    <property type="match status" value="1"/>
</dbReference>
<dbReference type="SMART" id="SM00530">
    <property type="entry name" value="HTH_XRE"/>
    <property type="match status" value="1"/>
</dbReference>
<name>A0ABM6JRV9_SPOUR</name>
<gene>
    <name evidence="2" type="ORF">SporoS204_00795</name>
</gene>
<dbReference type="InterPro" id="IPR010982">
    <property type="entry name" value="Lambda_DNA-bd_dom_sf"/>
</dbReference>
<dbReference type="Pfam" id="PF01381">
    <property type="entry name" value="HTH_3"/>
    <property type="match status" value="1"/>
</dbReference>
<dbReference type="Gene3D" id="1.10.260.40">
    <property type="entry name" value="lambda repressor-like DNA-binding domains"/>
    <property type="match status" value="1"/>
</dbReference>
<reference evidence="2 3" key="1">
    <citation type="submission" date="2016-04" db="EMBL/GenBank/DDBJ databases">
        <title>Comparative Genomics and Epigenetics of Sporosarcina ureae.</title>
        <authorList>
            <person name="Oliver A.S."/>
            <person name="Cooper K.K."/>
        </authorList>
    </citation>
    <scope>NUCLEOTIDE SEQUENCE [LARGE SCALE GENOMIC DNA]</scope>
    <source>
        <strain evidence="2 3">S204</strain>
    </source>
</reference>
<evidence type="ECO:0000259" key="1">
    <source>
        <dbReference type="PROSITE" id="PS50943"/>
    </source>
</evidence>